<comment type="caution">
    <text evidence="1">The sequence shown here is derived from an EMBL/GenBank/DDBJ whole genome shotgun (WGS) entry which is preliminary data.</text>
</comment>
<evidence type="ECO:0000313" key="2">
    <source>
        <dbReference type="Proteomes" id="UP001165042"/>
    </source>
</evidence>
<protein>
    <submittedName>
        <fullName evidence="1">Uncharacterized protein</fullName>
    </submittedName>
</protein>
<keyword evidence="2" id="KW-1185">Reference proteome</keyword>
<reference evidence="1" key="1">
    <citation type="submission" date="2023-02" db="EMBL/GenBank/DDBJ databases">
        <title>Actinokineospora globicatena NBRC 15670.</title>
        <authorList>
            <person name="Ichikawa N."/>
            <person name="Sato H."/>
            <person name="Tonouchi N."/>
        </authorList>
    </citation>
    <scope>NUCLEOTIDE SEQUENCE</scope>
    <source>
        <strain evidence="1">NBRC 15670</strain>
    </source>
</reference>
<proteinExistence type="predicted"/>
<dbReference type="EMBL" id="BSSD01000007">
    <property type="protein sequence ID" value="GLW93843.1"/>
    <property type="molecule type" value="Genomic_DNA"/>
</dbReference>
<name>A0A9W6VCB9_9PSEU</name>
<accession>A0A9W6VCB9</accession>
<gene>
    <name evidence="1" type="ORF">Aglo03_46590</name>
</gene>
<dbReference type="Proteomes" id="UP001165042">
    <property type="component" value="Unassembled WGS sequence"/>
</dbReference>
<organism evidence="1 2">
    <name type="scientific">Actinokineospora globicatena</name>
    <dbReference type="NCBI Taxonomy" id="103729"/>
    <lineage>
        <taxon>Bacteria</taxon>
        <taxon>Bacillati</taxon>
        <taxon>Actinomycetota</taxon>
        <taxon>Actinomycetes</taxon>
        <taxon>Pseudonocardiales</taxon>
        <taxon>Pseudonocardiaceae</taxon>
        <taxon>Actinokineospora</taxon>
    </lineage>
</organism>
<sequence>MRTVISNPTALRTAGNAAPVGTNDLGADTVIVNPMPNAVGSPLRVGWLTPANSVGVALGVAAATVAE</sequence>
<dbReference type="AlphaFoldDB" id="A0A9W6VCB9"/>
<evidence type="ECO:0000313" key="1">
    <source>
        <dbReference type="EMBL" id="GLW93843.1"/>
    </source>
</evidence>